<proteinExistence type="predicted"/>
<evidence type="ECO:0000313" key="2">
    <source>
        <dbReference type="EMBL" id="MCQ6957230.1"/>
    </source>
</evidence>
<reference evidence="2 3" key="1">
    <citation type="submission" date="2022-07" db="EMBL/GenBank/DDBJ databases">
        <title>Mucilaginibacter sp. JC4.</title>
        <authorList>
            <person name="Le V."/>
            <person name="Ko S.-R."/>
            <person name="Ahn C.-Y."/>
            <person name="Oh H.-M."/>
        </authorList>
    </citation>
    <scope>NUCLEOTIDE SEQUENCE [LARGE SCALE GENOMIC DNA]</scope>
    <source>
        <strain evidence="2 3">JC4</strain>
    </source>
</reference>
<name>A0ABT1SYD6_9SPHI</name>
<dbReference type="Pfam" id="PF08818">
    <property type="entry name" value="DUF1801"/>
    <property type="match status" value="1"/>
</dbReference>
<gene>
    <name evidence="2" type="ORF">NPE20_04655</name>
</gene>
<accession>A0ABT1SYD6</accession>
<dbReference type="EMBL" id="JANHOH010000001">
    <property type="protein sequence ID" value="MCQ6957230.1"/>
    <property type="molecule type" value="Genomic_DNA"/>
</dbReference>
<organism evidence="2 3">
    <name type="scientific">Mucilaginibacter aquariorum</name>
    <dbReference type="NCBI Taxonomy" id="2967225"/>
    <lineage>
        <taxon>Bacteria</taxon>
        <taxon>Pseudomonadati</taxon>
        <taxon>Bacteroidota</taxon>
        <taxon>Sphingobacteriia</taxon>
        <taxon>Sphingobacteriales</taxon>
        <taxon>Sphingobacteriaceae</taxon>
        <taxon>Mucilaginibacter</taxon>
    </lineage>
</organism>
<evidence type="ECO:0000259" key="1">
    <source>
        <dbReference type="Pfam" id="PF08818"/>
    </source>
</evidence>
<sequence>MNYNSAIDSYIANAAAFAKPIMEHWRKLVHERCPDVTEVIKWGIPHFEHKNDNLFVMASYKNHCSFTFLRDEIMSAPRLKANKGLKPIQRFLGKITNLRELPPDEEFTAMLDEARQLNEKGIKIKRVKPESVKPKVLETPDYLMAALMANLKAKEVFESRSNSFRKEYIIWISDAKTDETRQKRINEALEWIAEGKGRFWKHQK</sequence>
<dbReference type="InterPro" id="IPR014922">
    <property type="entry name" value="YdhG-like"/>
</dbReference>
<evidence type="ECO:0000313" key="3">
    <source>
        <dbReference type="Proteomes" id="UP001204376"/>
    </source>
</evidence>
<dbReference type="Pfam" id="PF13376">
    <property type="entry name" value="OmdA"/>
    <property type="match status" value="1"/>
</dbReference>
<keyword evidence="3" id="KW-1185">Reference proteome</keyword>
<dbReference type="SUPFAM" id="SSF159888">
    <property type="entry name" value="YdhG-like"/>
    <property type="match status" value="1"/>
</dbReference>
<feature type="domain" description="YdhG-like" evidence="1">
    <location>
        <begin position="19"/>
        <end position="114"/>
    </location>
</feature>
<comment type="caution">
    <text evidence="2">The sequence shown here is derived from an EMBL/GenBank/DDBJ whole genome shotgun (WGS) entry which is preliminary data.</text>
</comment>
<dbReference type="Proteomes" id="UP001204376">
    <property type="component" value="Unassembled WGS sequence"/>
</dbReference>
<protein>
    <submittedName>
        <fullName evidence="2">YdeI/OmpD-associated family protein</fullName>
    </submittedName>
</protein>
<dbReference type="Gene3D" id="3.90.1150.200">
    <property type="match status" value="1"/>
</dbReference>
<dbReference type="RefSeq" id="WP_256537437.1">
    <property type="nucleotide sequence ID" value="NZ_JANHOH010000001.1"/>
</dbReference>